<evidence type="ECO:0000259" key="7">
    <source>
        <dbReference type="PROSITE" id="PS51006"/>
    </source>
</evidence>
<evidence type="ECO:0000313" key="8">
    <source>
        <dbReference type="EMBL" id="CAI8036507.1"/>
    </source>
</evidence>
<dbReference type="Proteomes" id="UP001174909">
    <property type="component" value="Unassembled WGS sequence"/>
</dbReference>
<evidence type="ECO:0000256" key="6">
    <source>
        <dbReference type="PROSITE-ProRule" id="PRU00354"/>
    </source>
</evidence>
<dbReference type="EC" id="2.5.1.79" evidence="5"/>
<proteinExistence type="inferred from homology"/>
<dbReference type="InterPro" id="IPR001045">
    <property type="entry name" value="Spermi_synthase"/>
</dbReference>
<evidence type="ECO:0000256" key="3">
    <source>
        <dbReference type="ARBA" id="ARBA00023115"/>
    </source>
</evidence>
<keyword evidence="2 6" id="KW-0808">Transferase</keyword>
<feature type="active site" description="Proton acceptor" evidence="6">
    <location>
        <position position="160"/>
    </location>
</feature>
<dbReference type="Gene3D" id="2.30.140.10">
    <property type="entry name" value="Spermidine synthase, tetramerisation domain"/>
    <property type="match status" value="1"/>
</dbReference>
<dbReference type="FunFam" id="3.40.50.150:FF:000088">
    <property type="entry name" value="Polyamine aminopropyltransferase"/>
    <property type="match status" value="1"/>
</dbReference>
<evidence type="ECO:0000256" key="1">
    <source>
        <dbReference type="ARBA" id="ARBA00007867"/>
    </source>
</evidence>
<sequence length="304" mass="34231">MEEITGKWLIETVYPDLAVMLRVQQVLFSGRTEYQQVEVLESDLYGRSLVLDGKTQSTERDEHIYHESLVHPAMLFHSDPKSVFIGGGGEGGTLREALSHNTVERAVMIDLDQQVVELCREYLPDHHKGSFDDARVELLHRDARAYLGEAGEQFDVMVMDLVDPMEGGPAYLLYTRQYYEIAKARLREGGLLVTQSGPAGLLSHQECFTTINRTLLATFAHCVGYQVHVPAFQTLWGFNIASDSPIPDLAAAEVDRLLLERLGQELAFYDGESHLSMFNLPKFLRKGIAEETRINLDEAPVFMV</sequence>
<dbReference type="SUPFAM" id="SSF53335">
    <property type="entry name" value="S-adenosyl-L-methionine-dependent methyltransferases"/>
    <property type="match status" value="1"/>
</dbReference>
<feature type="domain" description="PABS" evidence="7">
    <location>
        <begin position="6"/>
        <end position="243"/>
    </location>
</feature>
<dbReference type="NCBIfam" id="NF002010">
    <property type="entry name" value="PRK00811.1"/>
    <property type="match status" value="1"/>
</dbReference>
<dbReference type="InterPro" id="IPR037163">
    <property type="entry name" value="Spermidine_synt_N_sf"/>
</dbReference>
<dbReference type="GO" id="GO:0006596">
    <property type="term" value="P:polyamine biosynthetic process"/>
    <property type="evidence" value="ECO:0007669"/>
    <property type="project" value="UniProtKB-UniRule"/>
</dbReference>
<dbReference type="InterPro" id="IPR029063">
    <property type="entry name" value="SAM-dependent_MTases_sf"/>
</dbReference>
<keyword evidence="3 6" id="KW-0620">Polyamine biosynthesis</keyword>
<dbReference type="PANTHER" id="PTHR43317:SF1">
    <property type="entry name" value="THERMOSPERMINE SYNTHASE ACAULIS5"/>
    <property type="match status" value="1"/>
</dbReference>
<accession>A0AA35X3I4</accession>
<dbReference type="GO" id="GO:0010487">
    <property type="term" value="F:thermospermine synthase activity"/>
    <property type="evidence" value="ECO:0007669"/>
    <property type="project" value="UniProtKB-EC"/>
</dbReference>
<dbReference type="Gene3D" id="3.40.50.150">
    <property type="entry name" value="Vaccinia Virus protein VP39"/>
    <property type="match status" value="1"/>
</dbReference>
<dbReference type="InterPro" id="IPR035246">
    <property type="entry name" value="Spermidine_synt_N"/>
</dbReference>
<dbReference type="EMBL" id="CASHTH010002874">
    <property type="protein sequence ID" value="CAI8036507.1"/>
    <property type="molecule type" value="Genomic_DNA"/>
</dbReference>
<name>A0AA35X3I4_GEOBA</name>
<dbReference type="AlphaFoldDB" id="A0AA35X3I4"/>
<dbReference type="Pfam" id="PF17284">
    <property type="entry name" value="Spermine_synt_N"/>
    <property type="match status" value="1"/>
</dbReference>
<dbReference type="PANTHER" id="PTHR43317">
    <property type="entry name" value="THERMOSPERMINE SYNTHASE ACAULIS5"/>
    <property type="match status" value="1"/>
</dbReference>
<comment type="catalytic activity">
    <reaction evidence="4">
        <text>S-adenosyl 3-(methylsulfanyl)propylamine + spermidine = thermospermine + S-methyl-5'-thioadenosine + H(+)</text>
        <dbReference type="Rhea" id="RHEA:30515"/>
        <dbReference type="ChEBI" id="CHEBI:15378"/>
        <dbReference type="ChEBI" id="CHEBI:17509"/>
        <dbReference type="ChEBI" id="CHEBI:57443"/>
        <dbReference type="ChEBI" id="CHEBI:57834"/>
        <dbReference type="ChEBI" id="CHEBI:59903"/>
        <dbReference type="EC" id="2.5.1.79"/>
    </reaction>
</comment>
<keyword evidence="9" id="KW-1185">Reference proteome</keyword>
<comment type="caution">
    <text evidence="8">The sequence shown here is derived from an EMBL/GenBank/DDBJ whole genome shotgun (WGS) entry which is preliminary data.</text>
</comment>
<reference evidence="8" key="1">
    <citation type="submission" date="2023-03" db="EMBL/GenBank/DDBJ databases">
        <authorList>
            <person name="Steffen K."/>
            <person name="Cardenas P."/>
        </authorList>
    </citation>
    <scope>NUCLEOTIDE SEQUENCE</scope>
</reference>
<evidence type="ECO:0000256" key="2">
    <source>
        <dbReference type="ARBA" id="ARBA00022679"/>
    </source>
</evidence>
<dbReference type="InterPro" id="IPR030374">
    <property type="entry name" value="PABS"/>
</dbReference>
<comment type="similarity">
    <text evidence="1">Belongs to the spermidine/spermine synthase family.</text>
</comment>
<protein>
    <recommendedName>
        <fullName evidence="5">thermospermine synthase</fullName>
        <ecNumber evidence="5">2.5.1.79</ecNumber>
    </recommendedName>
</protein>
<organism evidence="8 9">
    <name type="scientific">Geodia barretti</name>
    <name type="common">Barrett's horny sponge</name>
    <dbReference type="NCBI Taxonomy" id="519541"/>
    <lineage>
        <taxon>Eukaryota</taxon>
        <taxon>Metazoa</taxon>
        <taxon>Porifera</taxon>
        <taxon>Demospongiae</taxon>
        <taxon>Heteroscleromorpha</taxon>
        <taxon>Tetractinellida</taxon>
        <taxon>Astrophorina</taxon>
        <taxon>Geodiidae</taxon>
        <taxon>Geodia</taxon>
    </lineage>
</organism>
<dbReference type="CDD" id="cd02440">
    <property type="entry name" value="AdoMet_MTases"/>
    <property type="match status" value="1"/>
</dbReference>
<gene>
    <name evidence="8" type="ORF">GBAR_LOCUS20449</name>
</gene>
<dbReference type="PROSITE" id="PS51006">
    <property type="entry name" value="PABS_2"/>
    <property type="match status" value="1"/>
</dbReference>
<evidence type="ECO:0000256" key="5">
    <source>
        <dbReference type="ARBA" id="ARBA00049721"/>
    </source>
</evidence>
<dbReference type="Pfam" id="PF01564">
    <property type="entry name" value="Spermine_synth"/>
    <property type="match status" value="1"/>
</dbReference>
<evidence type="ECO:0000256" key="4">
    <source>
        <dbReference type="ARBA" id="ARBA00048874"/>
    </source>
</evidence>
<dbReference type="HAMAP" id="MF_00198">
    <property type="entry name" value="Spermidine_synth"/>
    <property type="match status" value="1"/>
</dbReference>
<evidence type="ECO:0000313" key="9">
    <source>
        <dbReference type="Proteomes" id="UP001174909"/>
    </source>
</evidence>